<dbReference type="OrthoDB" id="8479357at2"/>
<accession>A0A3T0KVM5</accession>
<keyword evidence="3" id="KW-0238">DNA-binding</keyword>
<dbReference type="Pfam" id="PF00126">
    <property type="entry name" value="HTH_1"/>
    <property type="match status" value="1"/>
</dbReference>
<dbReference type="GO" id="GO:0000976">
    <property type="term" value="F:transcription cis-regulatory region binding"/>
    <property type="evidence" value="ECO:0007669"/>
    <property type="project" value="TreeGrafter"/>
</dbReference>
<dbReference type="CDD" id="cd08442">
    <property type="entry name" value="PBP2_YofA_SoxR_like"/>
    <property type="match status" value="1"/>
</dbReference>
<dbReference type="Gene3D" id="3.40.190.290">
    <property type="match status" value="1"/>
</dbReference>
<dbReference type="Proteomes" id="UP000283095">
    <property type="component" value="Chromosome"/>
</dbReference>
<dbReference type="AlphaFoldDB" id="A0A3T0KVM5"/>
<evidence type="ECO:0000256" key="3">
    <source>
        <dbReference type="ARBA" id="ARBA00023125"/>
    </source>
</evidence>
<dbReference type="SUPFAM" id="SSF53850">
    <property type="entry name" value="Periplasmic binding protein-like II"/>
    <property type="match status" value="1"/>
</dbReference>
<evidence type="ECO:0000313" key="6">
    <source>
        <dbReference type="Proteomes" id="UP000283095"/>
    </source>
</evidence>
<dbReference type="InterPro" id="IPR000847">
    <property type="entry name" value="LysR_HTH_N"/>
</dbReference>
<dbReference type="InterPro" id="IPR036390">
    <property type="entry name" value="WH_DNA-bd_sf"/>
</dbReference>
<name>A0A3T0KVM5_9BACI</name>
<gene>
    <name evidence="5" type="ORF">BAOM_3735</name>
</gene>
<dbReference type="SUPFAM" id="SSF46785">
    <property type="entry name" value="Winged helix' DNA-binding domain"/>
    <property type="match status" value="1"/>
</dbReference>
<sequence length="285" mass="31973">MDIKDLIVFQRVAEEGSVSRAAKSLNYVQSNVTTKIKQLEHELGVSLFHRNGRGVVLNSNGKILLEQAQQILHLVEQSAKLVQINESIPVGTVTIGSINSTAAVRLPPILKQYYNLYPQVDLVVETHNSAELIRQVLSRKLDGAFVAGEVYHPEITSLLFQEEELVMISHKDFSSLEDLDKFNMLVFGDGCHYRDVLESWLKEEGIYPKRTLKFGTIEAIIGCVKAGMGIAVMVQSVLKDHQQSLHVTPLPEKYAKVPTHFIMRKDALLSAAFRKFVELLNLSSY</sequence>
<dbReference type="Pfam" id="PF03466">
    <property type="entry name" value="LysR_substrate"/>
    <property type="match status" value="1"/>
</dbReference>
<evidence type="ECO:0000256" key="4">
    <source>
        <dbReference type="ARBA" id="ARBA00023163"/>
    </source>
</evidence>
<evidence type="ECO:0000256" key="2">
    <source>
        <dbReference type="ARBA" id="ARBA00023015"/>
    </source>
</evidence>
<dbReference type="InterPro" id="IPR005119">
    <property type="entry name" value="LysR_subst-bd"/>
</dbReference>
<reference evidence="5 6" key="1">
    <citation type="submission" date="2018-01" db="EMBL/GenBank/DDBJ databases">
        <title>Bacillus asahii Genome sequencing and assembly.</title>
        <authorList>
            <person name="Jiang H."/>
            <person name="Feng Y."/>
            <person name="Zhao F."/>
            <person name="Lin X."/>
        </authorList>
    </citation>
    <scope>NUCLEOTIDE SEQUENCE [LARGE SCALE GENOMIC DNA]</scope>
    <source>
        <strain evidence="5 6">OM18</strain>
    </source>
</reference>
<keyword evidence="4" id="KW-0804">Transcription</keyword>
<dbReference type="InterPro" id="IPR036388">
    <property type="entry name" value="WH-like_DNA-bd_sf"/>
</dbReference>
<dbReference type="Gene3D" id="1.10.10.10">
    <property type="entry name" value="Winged helix-like DNA-binding domain superfamily/Winged helix DNA-binding domain"/>
    <property type="match status" value="1"/>
</dbReference>
<evidence type="ECO:0000256" key="1">
    <source>
        <dbReference type="ARBA" id="ARBA00009437"/>
    </source>
</evidence>
<organism evidence="5 6">
    <name type="scientific">Peribacillus asahii</name>
    <dbReference type="NCBI Taxonomy" id="228899"/>
    <lineage>
        <taxon>Bacteria</taxon>
        <taxon>Bacillati</taxon>
        <taxon>Bacillota</taxon>
        <taxon>Bacilli</taxon>
        <taxon>Bacillales</taxon>
        <taxon>Bacillaceae</taxon>
        <taxon>Peribacillus</taxon>
    </lineage>
</organism>
<dbReference type="PROSITE" id="PS50931">
    <property type="entry name" value="HTH_LYSR"/>
    <property type="match status" value="1"/>
</dbReference>
<protein>
    <submittedName>
        <fullName evidence="5">LysR family transcriptional regulator</fullName>
    </submittedName>
</protein>
<dbReference type="PRINTS" id="PR00039">
    <property type="entry name" value="HTHLYSR"/>
</dbReference>
<dbReference type="EMBL" id="CP026095">
    <property type="protein sequence ID" value="AZV44344.1"/>
    <property type="molecule type" value="Genomic_DNA"/>
</dbReference>
<dbReference type="KEGG" id="pasa:BAOM_3735"/>
<comment type="similarity">
    <text evidence="1">Belongs to the LysR transcriptional regulatory family.</text>
</comment>
<proteinExistence type="inferred from homology"/>
<dbReference type="GO" id="GO:0003700">
    <property type="term" value="F:DNA-binding transcription factor activity"/>
    <property type="evidence" value="ECO:0007669"/>
    <property type="project" value="InterPro"/>
</dbReference>
<dbReference type="FunFam" id="1.10.10.10:FF:000001">
    <property type="entry name" value="LysR family transcriptional regulator"/>
    <property type="match status" value="1"/>
</dbReference>
<dbReference type="PANTHER" id="PTHR30126">
    <property type="entry name" value="HTH-TYPE TRANSCRIPTIONAL REGULATOR"/>
    <property type="match status" value="1"/>
</dbReference>
<keyword evidence="2" id="KW-0805">Transcription regulation</keyword>
<evidence type="ECO:0000313" key="5">
    <source>
        <dbReference type="EMBL" id="AZV44344.1"/>
    </source>
</evidence>
<dbReference type="RefSeq" id="WP_127761343.1">
    <property type="nucleotide sequence ID" value="NZ_CP026095.1"/>
</dbReference>
<dbReference type="PANTHER" id="PTHR30126:SF40">
    <property type="entry name" value="HTH-TYPE TRANSCRIPTIONAL REGULATOR GLTR"/>
    <property type="match status" value="1"/>
</dbReference>